<keyword evidence="1" id="KW-1133">Transmembrane helix</keyword>
<feature type="transmembrane region" description="Helical" evidence="1">
    <location>
        <begin position="43"/>
        <end position="63"/>
    </location>
</feature>
<gene>
    <name evidence="2" type="ORF">EVB02_03695</name>
</gene>
<accession>A0A520LK20</accession>
<sequence>MNIVLKRRCIIKKSKFIAVITLLSFWALTFTAQITGLNSPFDFIVNLAVSIMILAHLVEYLMVRTRLAKTGRSKIYNFLAVLFFGVVYWKPILSDQESNQN</sequence>
<comment type="caution">
    <text evidence="2">The sequence shown here is derived from an EMBL/GenBank/DDBJ whole genome shotgun (WGS) entry which is preliminary data.</text>
</comment>
<dbReference type="InterPro" id="IPR009525">
    <property type="entry name" value="DUF1145"/>
</dbReference>
<evidence type="ECO:0000313" key="3">
    <source>
        <dbReference type="Proteomes" id="UP000318148"/>
    </source>
</evidence>
<organism evidence="2 3">
    <name type="scientific">SAR92 clade bacterium</name>
    <dbReference type="NCBI Taxonomy" id="2315479"/>
    <lineage>
        <taxon>Bacteria</taxon>
        <taxon>Pseudomonadati</taxon>
        <taxon>Pseudomonadota</taxon>
        <taxon>Gammaproteobacteria</taxon>
        <taxon>Cellvibrionales</taxon>
        <taxon>Porticoccaceae</taxon>
        <taxon>SAR92 clade</taxon>
    </lineage>
</organism>
<dbReference type="EMBL" id="SHBO01000049">
    <property type="protein sequence ID" value="RZO05053.1"/>
    <property type="molecule type" value="Genomic_DNA"/>
</dbReference>
<feature type="transmembrane region" description="Helical" evidence="1">
    <location>
        <begin position="16"/>
        <end position="37"/>
    </location>
</feature>
<keyword evidence="1" id="KW-0812">Transmembrane</keyword>
<evidence type="ECO:0000313" key="2">
    <source>
        <dbReference type="EMBL" id="RZO05053.1"/>
    </source>
</evidence>
<feature type="transmembrane region" description="Helical" evidence="1">
    <location>
        <begin position="75"/>
        <end position="93"/>
    </location>
</feature>
<protein>
    <submittedName>
        <fullName evidence="2">DUF1145 domain-containing protein</fullName>
    </submittedName>
</protein>
<dbReference type="Proteomes" id="UP000318148">
    <property type="component" value="Unassembled WGS sequence"/>
</dbReference>
<dbReference type="Pfam" id="PF06611">
    <property type="entry name" value="DUF1145"/>
    <property type="match status" value="1"/>
</dbReference>
<keyword evidence="1" id="KW-0472">Membrane</keyword>
<dbReference type="AlphaFoldDB" id="A0A520LK20"/>
<name>A0A520LK20_9GAMM</name>
<reference evidence="2 3" key="1">
    <citation type="submission" date="2019-02" db="EMBL/GenBank/DDBJ databases">
        <title>Prokaryotic population dynamics and viral predation in marine succession experiment using metagenomics: the confinement effect.</title>
        <authorList>
            <person name="Haro-Moreno J.M."/>
            <person name="Rodriguez-Valera F."/>
            <person name="Lopez-Perez M."/>
        </authorList>
    </citation>
    <scope>NUCLEOTIDE SEQUENCE [LARGE SCALE GENOMIC DNA]</scope>
    <source>
        <strain evidence="2">MED-G169</strain>
    </source>
</reference>
<proteinExistence type="predicted"/>
<evidence type="ECO:0000256" key="1">
    <source>
        <dbReference type="SAM" id="Phobius"/>
    </source>
</evidence>